<dbReference type="Gene3D" id="3.30.1050.10">
    <property type="entry name" value="SCP2 sterol-binding domain"/>
    <property type="match status" value="1"/>
</dbReference>
<evidence type="ECO:0000313" key="1">
    <source>
        <dbReference type="EMBL" id="MCP1174942.1"/>
    </source>
</evidence>
<dbReference type="RefSeq" id="WP_253541159.1">
    <property type="nucleotide sequence ID" value="NZ_JAMYWC010000007.1"/>
</dbReference>
<dbReference type="AlphaFoldDB" id="A0AA41WYW3"/>
<keyword evidence="1" id="KW-0547">Nucleotide-binding</keyword>
<comment type="caution">
    <text evidence="1">The sequence shown here is derived from an EMBL/GenBank/DDBJ whole genome shotgun (WGS) entry which is preliminary data.</text>
</comment>
<keyword evidence="2" id="KW-1185">Reference proteome</keyword>
<protein>
    <submittedName>
        <fullName evidence="1">Helicase</fullName>
    </submittedName>
</protein>
<keyword evidence="1" id="KW-0378">Hydrolase</keyword>
<dbReference type="EMBL" id="JAMYWC010000007">
    <property type="protein sequence ID" value="MCP1174942.1"/>
    <property type="molecule type" value="Genomic_DNA"/>
</dbReference>
<keyword evidence="1" id="KW-0067">ATP-binding</keyword>
<organism evidence="1 2">
    <name type="scientific">Ralstonia chuxiongensis</name>
    <dbReference type="NCBI Taxonomy" id="2957504"/>
    <lineage>
        <taxon>Bacteria</taxon>
        <taxon>Pseudomonadati</taxon>
        <taxon>Pseudomonadota</taxon>
        <taxon>Betaproteobacteria</taxon>
        <taxon>Burkholderiales</taxon>
        <taxon>Burkholderiaceae</taxon>
        <taxon>Ralstonia</taxon>
    </lineage>
</organism>
<dbReference type="InterPro" id="IPR036527">
    <property type="entry name" value="SCP2_sterol-bd_dom_sf"/>
</dbReference>
<name>A0AA41WYW3_9RALS</name>
<reference evidence="2" key="1">
    <citation type="journal article" date="2023" name="Front. Microbiol.">
        <title>Ralstonia chuxiongensis sp. nov., Ralstonia mojiangensis sp. nov., and Ralstonia soli sp. nov., isolated from tobacco fields, are three novel species in the family Burkholderiaceae.</title>
        <authorList>
            <person name="Lu C.H."/>
            <person name="Zhang Y.Y."/>
            <person name="Jiang N."/>
            <person name="Chen W."/>
            <person name="Shao X."/>
            <person name="Zhao Z.M."/>
            <person name="Lu W.L."/>
            <person name="Hu X."/>
            <person name="Xi Y.X."/>
            <person name="Zou S.Y."/>
            <person name="Wei Q.J."/>
            <person name="Lin Z.L."/>
            <person name="Gong L."/>
            <person name="Gai X.T."/>
            <person name="Zhang L.Q."/>
            <person name="Li J.Y."/>
            <person name="Jin Y."/>
            <person name="Xia Z.Y."/>
        </authorList>
    </citation>
    <scope>NUCLEOTIDE SEQUENCE [LARGE SCALE GENOMIC DNA]</scope>
    <source>
        <strain evidence="2">21YRMH01-3</strain>
    </source>
</reference>
<dbReference type="Proteomes" id="UP001162793">
    <property type="component" value="Unassembled WGS sequence"/>
</dbReference>
<dbReference type="GO" id="GO:0004386">
    <property type="term" value="F:helicase activity"/>
    <property type="evidence" value="ECO:0007669"/>
    <property type="project" value="UniProtKB-KW"/>
</dbReference>
<proteinExistence type="predicted"/>
<keyword evidence="1" id="KW-0347">Helicase</keyword>
<gene>
    <name evidence="1" type="ORF">NKG59_21475</name>
</gene>
<evidence type="ECO:0000313" key="2">
    <source>
        <dbReference type="Proteomes" id="UP001162793"/>
    </source>
</evidence>
<sequence>MFRFKIVLFVLAKLLQRAAKSNPDCVSHVKGKDLIFQIRTVQGVGRYFMVKNGEITSTSGLAKNPKFTLTFRDGKSGFSVLSAKNGKEAFLSALGKKDLVVSGDFIEVMWFQMLADYLKSE</sequence>
<accession>A0AA41WYW3</accession>